<protein>
    <submittedName>
        <fullName evidence="1">Uncharacterized protein</fullName>
    </submittedName>
</protein>
<accession>A0A392SLF5</accession>
<keyword evidence="2" id="KW-1185">Reference proteome</keyword>
<evidence type="ECO:0000313" key="1">
    <source>
        <dbReference type="EMBL" id="MCI48805.1"/>
    </source>
</evidence>
<dbReference type="Proteomes" id="UP000265520">
    <property type="component" value="Unassembled WGS sequence"/>
</dbReference>
<dbReference type="AlphaFoldDB" id="A0A392SLF5"/>
<evidence type="ECO:0000313" key="2">
    <source>
        <dbReference type="Proteomes" id="UP000265520"/>
    </source>
</evidence>
<proteinExistence type="predicted"/>
<organism evidence="1 2">
    <name type="scientific">Trifolium medium</name>
    <dbReference type="NCBI Taxonomy" id="97028"/>
    <lineage>
        <taxon>Eukaryota</taxon>
        <taxon>Viridiplantae</taxon>
        <taxon>Streptophyta</taxon>
        <taxon>Embryophyta</taxon>
        <taxon>Tracheophyta</taxon>
        <taxon>Spermatophyta</taxon>
        <taxon>Magnoliopsida</taxon>
        <taxon>eudicotyledons</taxon>
        <taxon>Gunneridae</taxon>
        <taxon>Pentapetalae</taxon>
        <taxon>rosids</taxon>
        <taxon>fabids</taxon>
        <taxon>Fabales</taxon>
        <taxon>Fabaceae</taxon>
        <taxon>Papilionoideae</taxon>
        <taxon>50 kb inversion clade</taxon>
        <taxon>NPAAA clade</taxon>
        <taxon>Hologalegina</taxon>
        <taxon>IRL clade</taxon>
        <taxon>Trifolieae</taxon>
        <taxon>Trifolium</taxon>
    </lineage>
</organism>
<reference evidence="1 2" key="1">
    <citation type="journal article" date="2018" name="Front. Plant Sci.">
        <title>Red Clover (Trifolium pratense) and Zigzag Clover (T. medium) - A Picture of Genomic Similarities and Differences.</title>
        <authorList>
            <person name="Dluhosova J."/>
            <person name="Istvanek J."/>
            <person name="Nedelnik J."/>
            <person name="Repkova J."/>
        </authorList>
    </citation>
    <scope>NUCLEOTIDE SEQUENCE [LARGE SCALE GENOMIC DNA]</scope>
    <source>
        <strain evidence="2">cv. 10/8</strain>
        <tissue evidence="1">Leaf</tissue>
    </source>
</reference>
<comment type="caution">
    <text evidence="1">The sequence shown here is derived from an EMBL/GenBank/DDBJ whole genome shotgun (WGS) entry which is preliminary data.</text>
</comment>
<dbReference type="EMBL" id="LXQA010391695">
    <property type="protein sequence ID" value="MCI48805.1"/>
    <property type="molecule type" value="Genomic_DNA"/>
</dbReference>
<sequence>MRSLKESFDQAAQRDDVKAIVVTGIAMWLLN</sequence>
<name>A0A392SLF5_9FABA</name>